<dbReference type="EMBL" id="RPHB01000006">
    <property type="protein sequence ID" value="MBW3468731.1"/>
    <property type="molecule type" value="Genomic_DNA"/>
</dbReference>
<proteinExistence type="inferred from homology"/>
<evidence type="ECO:0000259" key="6">
    <source>
        <dbReference type="PROSITE" id="PS50106"/>
    </source>
</evidence>
<keyword evidence="3" id="KW-0378">Hydrolase</keyword>
<evidence type="ECO:0000256" key="5">
    <source>
        <dbReference type="SAM" id="SignalP"/>
    </source>
</evidence>
<feature type="domain" description="PDZ" evidence="6">
    <location>
        <begin position="278"/>
        <end position="344"/>
    </location>
</feature>
<name>A0A951MBP9_9BACT</name>
<evidence type="ECO:0000256" key="2">
    <source>
        <dbReference type="ARBA" id="ARBA00022670"/>
    </source>
</evidence>
<evidence type="ECO:0000313" key="8">
    <source>
        <dbReference type="Proteomes" id="UP000727490"/>
    </source>
</evidence>
<dbReference type="PANTHER" id="PTHR43343">
    <property type="entry name" value="PEPTIDASE S12"/>
    <property type="match status" value="1"/>
</dbReference>
<keyword evidence="2" id="KW-0645">Protease</keyword>
<dbReference type="AlphaFoldDB" id="A0A951MBP9"/>
<dbReference type="InterPro" id="IPR001940">
    <property type="entry name" value="Peptidase_S1C"/>
</dbReference>
<keyword evidence="8" id="KW-1185">Reference proteome</keyword>
<keyword evidence="5" id="KW-0732">Signal</keyword>
<feature type="chain" id="PRO_5037760936" evidence="5">
    <location>
        <begin position="25"/>
        <end position="484"/>
    </location>
</feature>
<dbReference type="InterPro" id="IPR009003">
    <property type="entry name" value="Peptidase_S1_PA"/>
</dbReference>
<dbReference type="Proteomes" id="UP000727490">
    <property type="component" value="Unassembled WGS sequence"/>
</dbReference>
<dbReference type="FunFam" id="2.40.10.10:FF:000001">
    <property type="entry name" value="Periplasmic serine protease DegS"/>
    <property type="match status" value="1"/>
</dbReference>
<dbReference type="PANTHER" id="PTHR43343:SF3">
    <property type="entry name" value="PROTEASE DO-LIKE 8, CHLOROPLASTIC"/>
    <property type="match status" value="1"/>
</dbReference>
<dbReference type="Pfam" id="PF13180">
    <property type="entry name" value="PDZ_2"/>
    <property type="match status" value="1"/>
</dbReference>
<keyword evidence="4" id="KW-0720">Serine protease</keyword>
<reference evidence="7 8" key="1">
    <citation type="journal article" date="2020" name="Syst. Appl. Microbiol.">
        <title>Arthrospiribacter ruber gen. nov., sp. nov., a novel bacterium isolated from Arthrospira cultures.</title>
        <authorList>
            <person name="Waleron M."/>
            <person name="Misztak A."/>
            <person name="Waleron M.M."/>
            <person name="Furmaniak M."/>
            <person name="Mrozik A."/>
            <person name="Waleron K."/>
        </authorList>
    </citation>
    <scope>NUCLEOTIDE SEQUENCE [LARGE SCALE GENOMIC DNA]</scope>
    <source>
        <strain evidence="7 8">DPMB0001</strain>
    </source>
</reference>
<dbReference type="SMART" id="SM00228">
    <property type="entry name" value="PDZ"/>
    <property type="match status" value="1"/>
</dbReference>
<comment type="similarity">
    <text evidence="1">Belongs to the peptidase S1C family.</text>
</comment>
<comment type="caution">
    <text evidence="7">The sequence shown here is derived from an EMBL/GenBank/DDBJ whole genome shotgun (WGS) entry which is preliminary data.</text>
</comment>
<dbReference type="SUPFAM" id="SSF50156">
    <property type="entry name" value="PDZ domain-like"/>
    <property type="match status" value="1"/>
</dbReference>
<dbReference type="InterPro" id="IPR001478">
    <property type="entry name" value="PDZ"/>
</dbReference>
<dbReference type="Gene3D" id="2.30.42.10">
    <property type="match status" value="1"/>
</dbReference>
<dbReference type="Pfam" id="PF13365">
    <property type="entry name" value="Trypsin_2"/>
    <property type="match status" value="1"/>
</dbReference>
<protein>
    <submittedName>
        <fullName evidence="7">PDZ domain-containing protein</fullName>
    </submittedName>
</protein>
<dbReference type="SUPFAM" id="SSF50494">
    <property type="entry name" value="Trypsin-like serine proteases"/>
    <property type="match status" value="1"/>
</dbReference>
<gene>
    <name evidence="7" type="ORF">EGN73_13055</name>
</gene>
<dbReference type="GO" id="GO:0004252">
    <property type="term" value="F:serine-type endopeptidase activity"/>
    <property type="evidence" value="ECO:0007669"/>
    <property type="project" value="InterPro"/>
</dbReference>
<evidence type="ECO:0000256" key="4">
    <source>
        <dbReference type="ARBA" id="ARBA00022825"/>
    </source>
</evidence>
<accession>A0A951MBP9</accession>
<dbReference type="Gene3D" id="2.40.10.120">
    <property type="match status" value="1"/>
</dbReference>
<dbReference type="CDD" id="cd06779">
    <property type="entry name" value="cpPDZ_Deg_HtrA-like"/>
    <property type="match status" value="1"/>
</dbReference>
<dbReference type="InterPro" id="IPR051201">
    <property type="entry name" value="Chloro_Bact_Ser_Proteases"/>
</dbReference>
<dbReference type="PROSITE" id="PS50106">
    <property type="entry name" value="PDZ"/>
    <property type="match status" value="1"/>
</dbReference>
<dbReference type="InterPro" id="IPR036034">
    <property type="entry name" value="PDZ_sf"/>
</dbReference>
<dbReference type="PRINTS" id="PR00834">
    <property type="entry name" value="PROTEASES2C"/>
</dbReference>
<evidence type="ECO:0000313" key="7">
    <source>
        <dbReference type="EMBL" id="MBW3468731.1"/>
    </source>
</evidence>
<evidence type="ECO:0000256" key="3">
    <source>
        <dbReference type="ARBA" id="ARBA00022801"/>
    </source>
</evidence>
<dbReference type="GO" id="GO:0006508">
    <property type="term" value="P:proteolysis"/>
    <property type="evidence" value="ECO:0007669"/>
    <property type="project" value="UniProtKB-KW"/>
</dbReference>
<evidence type="ECO:0000256" key="1">
    <source>
        <dbReference type="ARBA" id="ARBA00010541"/>
    </source>
</evidence>
<organism evidence="7 8">
    <name type="scientific">Arthrospiribacter ruber</name>
    <dbReference type="NCBI Taxonomy" id="2487934"/>
    <lineage>
        <taxon>Bacteria</taxon>
        <taxon>Pseudomonadati</taxon>
        <taxon>Bacteroidota</taxon>
        <taxon>Cytophagia</taxon>
        <taxon>Cytophagales</taxon>
        <taxon>Cyclobacteriaceae</taxon>
        <taxon>Arthrospiribacter</taxon>
    </lineage>
</organism>
<sequence>MQNMKNNLKIILLAFCGGILGAWAFQALNSAEEIQHQAAMVTETKTPYNVNHYSSEDDGPSSYNAPFSFVEASEKSTPSVVFIKNFSGTDQRRYSIFDYFFGSGPTQRVSTGSGVIISKDGYIITNNHVIDRAETIEVVHQRRTYPAKLIGTDKNTDIAVLKIEADDLPAIKQGSSRDLRIGEWVIAVGNPFNLTSTVTAGIVSAKERQINILGGEFPLESFIQTDAPINPGNSGGALVNVKGELVGINTAILSRTGSYTGYGFAVPVDIAVKIANDLIEFGEVQKAIPGLDVVEITPELAEEMRLRDLDGVIVTHVIRNGGAEKAGLQRNDVITSIQGNNITGKGSFEEALSYHYPGDRIRINYIRNGERRSADLTLQNLEGGTGVLKREFYSSNLLGARLEAVNAIERDRLGIEYGIKITGMTRGYLRDLGLNNGFVLTQINGEPAKNPERIGKYLEEFSGRLRLEGVTPTGQTFMQSYNIR</sequence>
<feature type="signal peptide" evidence="5">
    <location>
        <begin position="1"/>
        <end position="24"/>
    </location>
</feature>